<dbReference type="PANTHER" id="PTHR38585">
    <property type="entry name" value="TRANSMEMBRANE PROTEIN"/>
    <property type="match status" value="1"/>
</dbReference>
<dbReference type="VEuPathDB" id="CryptoDB:Cvel_14989"/>
<protein>
    <submittedName>
        <fullName evidence="1">Uncharacterized protein</fullName>
    </submittedName>
</protein>
<name>A0A0G4F4F2_9ALVE</name>
<accession>A0A0G4F4F2</accession>
<dbReference type="EMBL" id="CDMZ01000100">
    <property type="protein sequence ID" value="CEM06614.1"/>
    <property type="molecule type" value="Genomic_DNA"/>
</dbReference>
<proteinExistence type="predicted"/>
<organism evidence="1">
    <name type="scientific">Chromera velia CCMP2878</name>
    <dbReference type="NCBI Taxonomy" id="1169474"/>
    <lineage>
        <taxon>Eukaryota</taxon>
        <taxon>Sar</taxon>
        <taxon>Alveolata</taxon>
        <taxon>Colpodellida</taxon>
        <taxon>Chromeraceae</taxon>
        <taxon>Chromera</taxon>
    </lineage>
</organism>
<reference evidence="1" key="1">
    <citation type="submission" date="2014-11" db="EMBL/GenBank/DDBJ databases">
        <authorList>
            <person name="Otto D Thomas"/>
            <person name="Naeem Raeece"/>
        </authorList>
    </citation>
    <scope>NUCLEOTIDE SEQUENCE</scope>
</reference>
<dbReference type="AlphaFoldDB" id="A0A0G4F4F2"/>
<sequence length="339" mass="35529">MKADGVREAVSKVRKGLSGKFQGSVEAAACLCAETVAGGLSFLCVTAAVQSVQYGLSISSSTPLLAPSCGFLGICAASVASCVMSRATGAVVGDFVKHRQETRGKGKFSWMAVYQRNCAEACEHFGVGGMEREKNGGQPRATGGRLKKFVSSPGFPMVLGGLLTFCVLGGRFSSLAPSNLSMPGAHSRLEASLPATFEYANDVERGILNHLGSIFGCHSCGAKKKVGQFIADHQPPLKIATGRANGFFGKVAKYTVGLFDKQWETGLVGGVLGVRQRFFPQCTSCSKLQSVAVRKGRRVLVTHLTSLRSFHGSGALVPLLRRIDSAATAAAPSPSRPPA</sequence>
<evidence type="ECO:0000313" key="1">
    <source>
        <dbReference type="EMBL" id="CEM06614.1"/>
    </source>
</evidence>
<gene>
    <name evidence="1" type="ORF">Cvel_14989</name>
</gene>
<dbReference type="PANTHER" id="PTHR38585:SF1">
    <property type="entry name" value="TRANSMEMBRANE PROTEIN"/>
    <property type="match status" value="1"/>
</dbReference>